<keyword evidence="7" id="KW-1185">Reference proteome</keyword>
<evidence type="ECO:0000313" key="6">
    <source>
        <dbReference type="EMBL" id="PIO42119.1"/>
    </source>
</evidence>
<dbReference type="InterPro" id="IPR023352">
    <property type="entry name" value="MAPEG-like_dom_sf"/>
</dbReference>
<feature type="transmembrane region" description="Helical" evidence="5">
    <location>
        <begin position="6"/>
        <end position="26"/>
    </location>
</feature>
<protein>
    <recommendedName>
        <fullName evidence="8">MAPEG family protein</fullName>
    </recommendedName>
</protein>
<dbReference type="InterPro" id="IPR001129">
    <property type="entry name" value="Membr-assoc_MAPEG"/>
</dbReference>
<feature type="transmembrane region" description="Helical" evidence="5">
    <location>
        <begin position="116"/>
        <end position="137"/>
    </location>
</feature>
<dbReference type="AlphaFoldDB" id="A0A2N9VRK1"/>
<keyword evidence="4 5" id="KW-0472">Membrane</keyword>
<name>A0A2N9VRK1_9HYPH</name>
<dbReference type="SUPFAM" id="SSF161084">
    <property type="entry name" value="MAPEG domain-like"/>
    <property type="match status" value="1"/>
</dbReference>
<gene>
    <name evidence="6" type="ORF">B5P45_24070</name>
</gene>
<dbReference type="KEGG" id="pht:BLM14_13610"/>
<evidence type="ECO:0000256" key="1">
    <source>
        <dbReference type="ARBA" id="ARBA00004370"/>
    </source>
</evidence>
<evidence type="ECO:0000313" key="7">
    <source>
        <dbReference type="Proteomes" id="UP000232163"/>
    </source>
</evidence>
<dbReference type="OrthoDB" id="5516290at2"/>
<evidence type="ECO:0000256" key="2">
    <source>
        <dbReference type="ARBA" id="ARBA00022692"/>
    </source>
</evidence>
<accession>A0A2N9VRK1</accession>
<sequence length="141" mass="15713">MSQTAIFWPMIALTLLIYVVYALLMLRRREAVTSGQASSRDFKLPLKEPEASAATIRNLINLYELPMLFYVVCLALYAVNGSSFLAVLLAWLFVAARIAHTFVHVTSNRLSLRQPLFVIGFILNGALWVILALHLAVPPIA</sequence>
<dbReference type="Proteomes" id="UP000232163">
    <property type="component" value="Unassembled WGS sequence"/>
</dbReference>
<keyword evidence="3 5" id="KW-1133">Transmembrane helix</keyword>
<evidence type="ECO:0008006" key="8">
    <source>
        <dbReference type="Google" id="ProtNLM"/>
    </source>
</evidence>
<keyword evidence="2 5" id="KW-0812">Transmembrane</keyword>
<feature type="transmembrane region" description="Helical" evidence="5">
    <location>
        <begin position="67"/>
        <end position="96"/>
    </location>
</feature>
<evidence type="ECO:0000256" key="5">
    <source>
        <dbReference type="SAM" id="Phobius"/>
    </source>
</evidence>
<comment type="subcellular location">
    <subcellularLocation>
        <location evidence="1">Membrane</location>
    </subcellularLocation>
</comment>
<dbReference type="Pfam" id="PF01124">
    <property type="entry name" value="MAPEG"/>
    <property type="match status" value="1"/>
</dbReference>
<evidence type="ECO:0000256" key="3">
    <source>
        <dbReference type="ARBA" id="ARBA00022989"/>
    </source>
</evidence>
<evidence type="ECO:0000256" key="4">
    <source>
        <dbReference type="ARBA" id="ARBA00023136"/>
    </source>
</evidence>
<organism evidence="6 7">
    <name type="scientific">Phyllobacterium zundukense</name>
    <dbReference type="NCBI Taxonomy" id="1867719"/>
    <lineage>
        <taxon>Bacteria</taxon>
        <taxon>Pseudomonadati</taxon>
        <taxon>Pseudomonadota</taxon>
        <taxon>Alphaproteobacteria</taxon>
        <taxon>Hyphomicrobiales</taxon>
        <taxon>Phyllobacteriaceae</taxon>
        <taxon>Phyllobacterium</taxon>
    </lineage>
</organism>
<dbReference type="RefSeq" id="WP_099999880.1">
    <property type="nucleotide sequence ID" value="NZ_CP017940.1"/>
</dbReference>
<dbReference type="Gene3D" id="1.20.120.550">
    <property type="entry name" value="Membrane associated eicosanoid/glutathione metabolism-like domain"/>
    <property type="match status" value="1"/>
</dbReference>
<dbReference type="GO" id="GO:0016020">
    <property type="term" value="C:membrane"/>
    <property type="evidence" value="ECO:0007669"/>
    <property type="project" value="UniProtKB-SubCell"/>
</dbReference>
<reference evidence="7" key="1">
    <citation type="journal article" date="2017" name="Int J Environ Stud">
        <title>Does the Miocene-Pliocene relict legume Oxytropis triphylla form nitrogen-fixing nodules with a combination of bacterial strains?</title>
        <authorList>
            <person name="Safronova V."/>
            <person name="Belimov A."/>
            <person name="Sazanova A."/>
            <person name="Kuznetsova I."/>
            <person name="Popova J."/>
            <person name="Andronov E."/>
            <person name="Verkhozina A."/>
            <person name="Tikhonovich I."/>
        </authorList>
    </citation>
    <scope>NUCLEOTIDE SEQUENCE [LARGE SCALE GENOMIC DNA]</scope>
    <source>
        <strain evidence="7">Tri-38</strain>
    </source>
</reference>
<comment type="caution">
    <text evidence="6">The sequence shown here is derived from an EMBL/GenBank/DDBJ whole genome shotgun (WGS) entry which is preliminary data.</text>
</comment>
<proteinExistence type="predicted"/>
<dbReference type="EMBL" id="MZMT01000053">
    <property type="protein sequence ID" value="PIO42119.1"/>
    <property type="molecule type" value="Genomic_DNA"/>
</dbReference>